<organism evidence="1 2">
    <name type="scientific">Gloeobacter morelensis MG652769</name>
    <dbReference type="NCBI Taxonomy" id="2781736"/>
    <lineage>
        <taxon>Bacteria</taxon>
        <taxon>Bacillati</taxon>
        <taxon>Cyanobacteriota</taxon>
        <taxon>Cyanophyceae</taxon>
        <taxon>Gloeobacterales</taxon>
        <taxon>Gloeobacteraceae</taxon>
        <taxon>Gloeobacter</taxon>
        <taxon>Gloeobacter morelensis</taxon>
    </lineage>
</organism>
<reference evidence="1 2" key="1">
    <citation type="journal article" date="2021" name="Genome Biol. Evol.">
        <title>Complete Genome Sequencing of a Novel Gloeobacter Species from a Waterfall Cave in Mexico.</title>
        <authorList>
            <person name="Saw J.H."/>
            <person name="Cardona T."/>
            <person name="Montejano G."/>
        </authorList>
    </citation>
    <scope>NUCLEOTIDE SEQUENCE [LARGE SCALE GENOMIC DNA]</scope>
    <source>
        <strain evidence="1">MG652769</strain>
    </source>
</reference>
<evidence type="ECO:0008006" key="3">
    <source>
        <dbReference type="Google" id="ProtNLM"/>
    </source>
</evidence>
<dbReference type="RefSeq" id="WP_230841747.1">
    <property type="nucleotide sequence ID" value="NZ_CP063845.1"/>
</dbReference>
<accession>A0ABY3PM77</accession>
<keyword evidence="2" id="KW-1185">Reference proteome</keyword>
<proteinExistence type="predicted"/>
<dbReference type="Proteomes" id="UP001054846">
    <property type="component" value="Chromosome"/>
</dbReference>
<evidence type="ECO:0000313" key="1">
    <source>
        <dbReference type="EMBL" id="UFP94694.1"/>
    </source>
</evidence>
<dbReference type="EMBL" id="CP063845">
    <property type="protein sequence ID" value="UFP94694.1"/>
    <property type="molecule type" value="Genomic_DNA"/>
</dbReference>
<name>A0ABY3PM77_9CYAN</name>
<protein>
    <recommendedName>
        <fullName evidence="3">Pectate lyase superfamily protein domain-containing protein</fullName>
    </recommendedName>
</protein>
<dbReference type="Gene3D" id="2.160.20.10">
    <property type="entry name" value="Single-stranded right-handed beta-helix, Pectin lyase-like"/>
    <property type="match status" value="1"/>
</dbReference>
<dbReference type="SUPFAM" id="SSF51126">
    <property type="entry name" value="Pectin lyase-like"/>
    <property type="match status" value="1"/>
</dbReference>
<evidence type="ECO:0000313" key="2">
    <source>
        <dbReference type="Proteomes" id="UP001054846"/>
    </source>
</evidence>
<sequence>MGTFKEEATDIRRFGCVGDGKFDNWQVLQKALADGWTNLYIPGGYWRITRPLVVPASLTRGSTVRIAGPSNAYSIILCDLPDTYADRGALEYFANAEGFSWGIVLEHLQLQGSHRGGPARCHGIYLKQIAYPLFTDVAINRFDGAGLLIDKCQDGEFRNLNIQDCGRSAGDPADPAQTLYSALHLTNSVVPGDACNMLRFNALQCENNRVSPYIAVRLGVGIGPIGIFFSQVHGEVRAAGQQGQREFLRAEGGDFQCEGMALVGFKTGFVFTGYGVATFANCRSLCGIRHPTPNIVAGSLISNCPDVGNLYSNAVRPGFKVVNSAVGDVLLDYPGAANQRFSHCDLGRVAVNQQGGTGLGVYITHCTLASLTIDAATHGHYAFNVITGDLTCRGQNGDNHFVDNRVLGRTSIVPGNCIYTPKAQQAASPVALDPDWGALEPIPDPPRRYSARETQKLTQLVRRLQVLLRAEIARRRDLEARLIAARLLEEPAAE</sequence>
<dbReference type="InterPro" id="IPR012334">
    <property type="entry name" value="Pectin_lyas_fold"/>
</dbReference>
<gene>
    <name evidence="1" type="ORF">ISF26_00080</name>
</gene>
<dbReference type="InterPro" id="IPR011050">
    <property type="entry name" value="Pectin_lyase_fold/virulence"/>
</dbReference>